<proteinExistence type="predicted"/>
<dbReference type="EMBL" id="SMOL01000781">
    <property type="protein sequence ID" value="KAB2595754.1"/>
    <property type="molecule type" value="Genomic_DNA"/>
</dbReference>
<sequence length="142" mass="16675">MIQIYRETAPGPNTKEEVKIEKTRMGLRVYGKGANRNKLVVHTIHSPENRNNSPKEQLPLNEEVYHFFWRVFDGIYKSSKVVPHAAIIELNRKTTIVPIHKTSQELPMHWFNLIELNQLHQRIDNDVELKGNKFSFKCRSNI</sequence>
<comment type="caution">
    <text evidence="1">The sequence shown here is derived from an EMBL/GenBank/DDBJ whole genome shotgun (WGS) entry which is preliminary data.</text>
</comment>
<dbReference type="Proteomes" id="UP000327157">
    <property type="component" value="Chromosome 7"/>
</dbReference>
<reference evidence="1 2" key="1">
    <citation type="submission" date="2019-09" db="EMBL/GenBank/DDBJ databases">
        <authorList>
            <person name="Ou C."/>
        </authorList>
    </citation>
    <scope>NUCLEOTIDE SEQUENCE [LARGE SCALE GENOMIC DNA]</scope>
    <source>
        <strain evidence="1">S2</strain>
        <tissue evidence="1">Leaf</tissue>
    </source>
</reference>
<gene>
    <name evidence="1" type="ORF">D8674_031204</name>
</gene>
<name>A0A5N5FB74_9ROSA</name>
<reference evidence="1 2" key="3">
    <citation type="submission" date="2019-11" db="EMBL/GenBank/DDBJ databases">
        <title>A de novo genome assembly of a pear dwarfing rootstock.</title>
        <authorList>
            <person name="Wang F."/>
            <person name="Wang J."/>
            <person name="Li S."/>
            <person name="Zhang Y."/>
            <person name="Fang M."/>
            <person name="Ma L."/>
            <person name="Zhao Y."/>
            <person name="Jiang S."/>
        </authorList>
    </citation>
    <scope>NUCLEOTIDE SEQUENCE [LARGE SCALE GENOMIC DNA]</scope>
    <source>
        <strain evidence="1">S2</strain>
        <tissue evidence="1">Leaf</tissue>
    </source>
</reference>
<dbReference type="AlphaFoldDB" id="A0A5N5FB74"/>
<reference evidence="2" key="2">
    <citation type="submission" date="2019-10" db="EMBL/GenBank/DDBJ databases">
        <title>A de novo genome assembly of a pear dwarfing rootstock.</title>
        <authorList>
            <person name="Wang F."/>
            <person name="Wang J."/>
            <person name="Li S."/>
            <person name="Zhang Y."/>
            <person name="Fang M."/>
            <person name="Ma L."/>
            <person name="Zhao Y."/>
            <person name="Jiang S."/>
        </authorList>
    </citation>
    <scope>NUCLEOTIDE SEQUENCE [LARGE SCALE GENOMIC DNA]</scope>
</reference>
<protein>
    <submittedName>
        <fullName evidence="1">Uncharacterized protein</fullName>
    </submittedName>
</protein>
<evidence type="ECO:0000313" key="1">
    <source>
        <dbReference type="EMBL" id="KAB2595754.1"/>
    </source>
</evidence>
<accession>A0A5N5FB74</accession>
<keyword evidence="2" id="KW-1185">Reference proteome</keyword>
<evidence type="ECO:0000313" key="2">
    <source>
        <dbReference type="Proteomes" id="UP000327157"/>
    </source>
</evidence>
<organism evidence="1 2">
    <name type="scientific">Pyrus ussuriensis x Pyrus communis</name>
    <dbReference type="NCBI Taxonomy" id="2448454"/>
    <lineage>
        <taxon>Eukaryota</taxon>
        <taxon>Viridiplantae</taxon>
        <taxon>Streptophyta</taxon>
        <taxon>Embryophyta</taxon>
        <taxon>Tracheophyta</taxon>
        <taxon>Spermatophyta</taxon>
        <taxon>Magnoliopsida</taxon>
        <taxon>eudicotyledons</taxon>
        <taxon>Gunneridae</taxon>
        <taxon>Pentapetalae</taxon>
        <taxon>rosids</taxon>
        <taxon>fabids</taxon>
        <taxon>Rosales</taxon>
        <taxon>Rosaceae</taxon>
        <taxon>Amygdaloideae</taxon>
        <taxon>Maleae</taxon>
        <taxon>Pyrus</taxon>
    </lineage>
</organism>